<keyword evidence="2" id="KW-1185">Reference proteome</keyword>
<dbReference type="EMBL" id="JAPEUL010000004">
    <property type="protein sequence ID" value="MCW4628524.1"/>
    <property type="molecule type" value="Genomic_DNA"/>
</dbReference>
<gene>
    <name evidence="1" type="ORF">ONZ52_05660</name>
</gene>
<protein>
    <submittedName>
        <fullName evidence="1">Uncharacterized protein</fullName>
    </submittedName>
</protein>
<organism evidence="1 2">
    <name type="scientific">Marinomonas rhodophyticola</name>
    <dbReference type="NCBI Taxonomy" id="2992803"/>
    <lineage>
        <taxon>Bacteria</taxon>
        <taxon>Pseudomonadati</taxon>
        <taxon>Pseudomonadota</taxon>
        <taxon>Gammaproteobacteria</taxon>
        <taxon>Oceanospirillales</taxon>
        <taxon>Oceanospirillaceae</taxon>
        <taxon>Marinomonas</taxon>
    </lineage>
</organism>
<dbReference type="RefSeq" id="WP_265217736.1">
    <property type="nucleotide sequence ID" value="NZ_JAPEUL010000004.1"/>
</dbReference>
<comment type="caution">
    <text evidence="1">The sequence shown here is derived from an EMBL/GenBank/DDBJ whole genome shotgun (WGS) entry which is preliminary data.</text>
</comment>
<evidence type="ECO:0000313" key="1">
    <source>
        <dbReference type="EMBL" id="MCW4628524.1"/>
    </source>
</evidence>
<dbReference type="Proteomes" id="UP001431181">
    <property type="component" value="Unassembled WGS sequence"/>
</dbReference>
<proteinExistence type="predicted"/>
<evidence type="ECO:0000313" key="2">
    <source>
        <dbReference type="Proteomes" id="UP001431181"/>
    </source>
</evidence>
<accession>A0ABT3KDB0</accession>
<sequence length="148" mass="16214">MTLLPQHVEILNKLAGDATFEGTRELGVKFKYFKELLGQGLVKGIDACCGGDDDVYLNPAITLSGRSVLQEHLGTKKIKYGESDQVYMEAGKLVSFNVNSPTQAEIHTKGGTVINFLITPNNAPSIFVGDDIVDFNLTILERSEWPLN</sequence>
<name>A0ABT3KDB0_9GAMM</name>
<reference evidence="1" key="1">
    <citation type="submission" date="2022-11" db="EMBL/GenBank/DDBJ databases">
        <title>Marinomonas sp. nov., isolated from marine algae.</title>
        <authorList>
            <person name="Choi D.G."/>
            <person name="Kim J.M."/>
            <person name="Lee J.K."/>
            <person name="Baek J.H."/>
            <person name="Jeon C.O."/>
        </authorList>
    </citation>
    <scope>NUCLEOTIDE SEQUENCE</scope>
    <source>
        <strain evidence="1">KJ51-3</strain>
    </source>
</reference>